<dbReference type="SUPFAM" id="SSF51735">
    <property type="entry name" value="NAD(P)-binding Rossmann-fold domains"/>
    <property type="match status" value="1"/>
</dbReference>
<dbReference type="PANTHER" id="PTHR42760">
    <property type="entry name" value="SHORT-CHAIN DEHYDROGENASES/REDUCTASES FAMILY MEMBER"/>
    <property type="match status" value="1"/>
</dbReference>
<dbReference type="Gene3D" id="3.40.50.720">
    <property type="entry name" value="NAD(P)-binding Rossmann-like Domain"/>
    <property type="match status" value="1"/>
</dbReference>
<dbReference type="Proteomes" id="UP000029736">
    <property type="component" value="Unassembled WGS sequence"/>
</dbReference>
<keyword evidence="6" id="KW-1185">Reference proteome</keyword>
<dbReference type="EMBL" id="JPOS01000090">
    <property type="protein sequence ID" value="KGE85281.1"/>
    <property type="molecule type" value="Genomic_DNA"/>
</dbReference>
<evidence type="ECO:0000256" key="3">
    <source>
        <dbReference type="RuleBase" id="RU000363"/>
    </source>
</evidence>
<dbReference type="PRINTS" id="PR00081">
    <property type="entry name" value="GDHRDH"/>
</dbReference>
<dbReference type="Pfam" id="PF00106">
    <property type="entry name" value="adh_short"/>
    <property type="match status" value="1"/>
</dbReference>
<name>A0A098RZK1_9BACT</name>
<dbReference type="STRING" id="1524460.IX84_27565"/>
<dbReference type="FunFam" id="3.40.50.720:FF:000084">
    <property type="entry name" value="Short-chain dehydrogenase reductase"/>
    <property type="match status" value="1"/>
</dbReference>
<dbReference type="PRINTS" id="PR00080">
    <property type="entry name" value="SDRFAMILY"/>
</dbReference>
<comment type="similarity">
    <text evidence="1 3">Belongs to the short-chain dehydrogenases/reductases (SDR) family.</text>
</comment>
<reference evidence="5 6" key="1">
    <citation type="journal article" date="2014" name="Int. J. Syst. Evol. Microbiol.">
        <title>Phaeodactylibacter xiamenensis gen. nov., sp. nov., a member of the family Saprospiraceae isolated from the marine alga Phaeodactylum tricornutum.</title>
        <authorList>
            <person name="Chen Z.Jr."/>
            <person name="Lei X."/>
            <person name="Lai Q."/>
            <person name="Li Y."/>
            <person name="Zhang B."/>
            <person name="Zhang J."/>
            <person name="Zhang H."/>
            <person name="Yang L."/>
            <person name="Zheng W."/>
            <person name="Tian Y."/>
            <person name="Yu Z."/>
            <person name="Xu H.Jr."/>
            <person name="Zheng T."/>
        </authorList>
    </citation>
    <scope>NUCLEOTIDE SEQUENCE [LARGE SCALE GENOMIC DNA]</scope>
    <source>
        <strain evidence="5 6">KD52</strain>
    </source>
</reference>
<dbReference type="PROSITE" id="PS00061">
    <property type="entry name" value="ADH_SHORT"/>
    <property type="match status" value="1"/>
</dbReference>
<sequence>MNFTGKRVLITGGSRGIGKATAQAFAEAGARVAINFNSNKVAATDAINSLTGEGHFAVRANISHPEAVERMVEAVAGEMGGIDILVNNAGVFIPHPIAEVSYQAWQEAWQQTLDTNLTGAANVTYCVAQQMIEQGGGRIVFVSSRGAFRGEPTHPAYGASKAGMNALAQSLAQALAPHNIFIGTLAPGFVETDMTTEHLQGESGDAIRSQIPNGKVAQPKEMAHCILFLASEQAAYTTGCVLDANGGSYLR</sequence>
<evidence type="ECO:0000313" key="6">
    <source>
        <dbReference type="Proteomes" id="UP000029736"/>
    </source>
</evidence>
<dbReference type="InterPro" id="IPR020904">
    <property type="entry name" value="Sc_DH/Rdtase_CS"/>
</dbReference>
<dbReference type="RefSeq" id="WP_044228246.1">
    <property type="nucleotide sequence ID" value="NZ_JBKAGJ010000004.1"/>
</dbReference>
<accession>A0A098RZK1</accession>
<dbReference type="InterPro" id="IPR057326">
    <property type="entry name" value="KR_dom"/>
</dbReference>
<feature type="domain" description="Ketoreductase" evidence="4">
    <location>
        <begin position="6"/>
        <end position="188"/>
    </location>
</feature>
<dbReference type="CDD" id="cd05233">
    <property type="entry name" value="SDR_c"/>
    <property type="match status" value="1"/>
</dbReference>
<evidence type="ECO:0000259" key="4">
    <source>
        <dbReference type="SMART" id="SM00822"/>
    </source>
</evidence>
<dbReference type="SMART" id="SM00822">
    <property type="entry name" value="PKS_KR"/>
    <property type="match status" value="1"/>
</dbReference>
<protein>
    <submittedName>
        <fullName evidence="5">3-oxoacyl-ACP reductase</fullName>
    </submittedName>
</protein>
<evidence type="ECO:0000313" key="5">
    <source>
        <dbReference type="EMBL" id="KGE85281.1"/>
    </source>
</evidence>
<dbReference type="PANTHER" id="PTHR42760:SF133">
    <property type="entry name" value="3-OXOACYL-[ACYL-CARRIER-PROTEIN] REDUCTASE"/>
    <property type="match status" value="1"/>
</dbReference>
<keyword evidence="2" id="KW-0560">Oxidoreductase</keyword>
<dbReference type="InterPro" id="IPR002347">
    <property type="entry name" value="SDR_fam"/>
</dbReference>
<comment type="caution">
    <text evidence="5">The sequence shown here is derived from an EMBL/GenBank/DDBJ whole genome shotgun (WGS) entry which is preliminary data.</text>
</comment>
<organism evidence="5 6">
    <name type="scientific">Phaeodactylibacter xiamenensis</name>
    <dbReference type="NCBI Taxonomy" id="1524460"/>
    <lineage>
        <taxon>Bacteria</taxon>
        <taxon>Pseudomonadati</taxon>
        <taxon>Bacteroidota</taxon>
        <taxon>Saprospiria</taxon>
        <taxon>Saprospirales</taxon>
        <taxon>Haliscomenobacteraceae</taxon>
        <taxon>Phaeodactylibacter</taxon>
    </lineage>
</organism>
<proteinExistence type="inferred from homology"/>
<dbReference type="GO" id="GO:0016616">
    <property type="term" value="F:oxidoreductase activity, acting on the CH-OH group of donors, NAD or NADP as acceptor"/>
    <property type="evidence" value="ECO:0007669"/>
    <property type="project" value="TreeGrafter"/>
</dbReference>
<evidence type="ECO:0000256" key="2">
    <source>
        <dbReference type="ARBA" id="ARBA00023002"/>
    </source>
</evidence>
<dbReference type="AlphaFoldDB" id="A0A098RZK1"/>
<gene>
    <name evidence="5" type="ORF">IX84_27565</name>
</gene>
<evidence type="ECO:0000256" key="1">
    <source>
        <dbReference type="ARBA" id="ARBA00006484"/>
    </source>
</evidence>
<dbReference type="InterPro" id="IPR036291">
    <property type="entry name" value="NAD(P)-bd_dom_sf"/>
</dbReference>
<dbReference type="OrthoDB" id="9804774at2"/>